<dbReference type="GO" id="GO:0055085">
    <property type="term" value="P:transmembrane transport"/>
    <property type="evidence" value="ECO:0007669"/>
    <property type="project" value="InterPro"/>
</dbReference>
<keyword evidence="3" id="KW-0813">Transport</keyword>
<feature type="compositionally biased region" description="Low complexity" evidence="10">
    <location>
        <begin position="171"/>
        <end position="188"/>
    </location>
</feature>
<dbReference type="Proteomes" id="UP000572377">
    <property type="component" value="Unassembled WGS sequence"/>
</dbReference>
<dbReference type="Gene3D" id="3.30.1150.10">
    <property type="match status" value="1"/>
</dbReference>
<evidence type="ECO:0000256" key="8">
    <source>
        <dbReference type="ARBA" id="ARBA00022989"/>
    </source>
</evidence>
<keyword evidence="4" id="KW-1003">Cell membrane</keyword>
<protein>
    <submittedName>
        <fullName evidence="13">Energy transducer TonB</fullName>
    </submittedName>
</protein>
<keyword evidence="9" id="KW-0472">Membrane</keyword>
<comment type="similarity">
    <text evidence="2">Belongs to the TonB family.</text>
</comment>
<dbReference type="GO" id="GO:0015031">
    <property type="term" value="P:protein transport"/>
    <property type="evidence" value="ECO:0007669"/>
    <property type="project" value="UniProtKB-KW"/>
</dbReference>
<keyword evidence="7" id="KW-0653">Protein transport</keyword>
<dbReference type="AlphaFoldDB" id="A0A849L7X6"/>
<evidence type="ECO:0000256" key="4">
    <source>
        <dbReference type="ARBA" id="ARBA00022475"/>
    </source>
</evidence>
<evidence type="ECO:0000256" key="11">
    <source>
        <dbReference type="SAM" id="SignalP"/>
    </source>
</evidence>
<feature type="domain" description="TonB C-terminal" evidence="12">
    <location>
        <begin position="218"/>
        <end position="306"/>
    </location>
</feature>
<evidence type="ECO:0000256" key="9">
    <source>
        <dbReference type="ARBA" id="ARBA00023136"/>
    </source>
</evidence>
<dbReference type="PANTHER" id="PTHR33446">
    <property type="entry name" value="PROTEIN TONB-RELATED"/>
    <property type="match status" value="1"/>
</dbReference>
<feature type="compositionally biased region" description="Acidic residues" evidence="10">
    <location>
        <begin position="128"/>
        <end position="144"/>
    </location>
</feature>
<comment type="caution">
    <text evidence="13">The sequence shown here is derived from an EMBL/GenBank/DDBJ whole genome shotgun (WGS) entry which is preliminary data.</text>
</comment>
<dbReference type="GO" id="GO:0031992">
    <property type="term" value="F:energy transducer activity"/>
    <property type="evidence" value="ECO:0007669"/>
    <property type="project" value="TreeGrafter"/>
</dbReference>
<dbReference type="GO" id="GO:0098797">
    <property type="term" value="C:plasma membrane protein complex"/>
    <property type="evidence" value="ECO:0007669"/>
    <property type="project" value="TreeGrafter"/>
</dbReference>
<evidence type="ECO:0000259" key="12">
    <source>
        <dbReference type="PROSITE" id="PS52015"/>
    </source>
</evidence>
<feature type="signal peptide" evidence="11">
    <location>
        <begin position="1"/>
        <end position="23"/>
    </location>
</feature>
<dbReference type="Pfam" id="PF03544">
    <property type="entry name" value="TonB_C"/>
    <property type="match status" value="1"/>
</dbReference>
<feature type="region of interest" description="Disordered" evidence="10">
    <location>
        <begin position="111"/>
        <end position="221"/>
    </location>
</feature>
<dbReference type="SUPFAM" id="SSF74653">
    <property type="entry name" value="TolA/TonB C-terminal domain"/>
    <property type="match status" value="1"/>
</dbReference>
<keyword evidence="8" id="KW-1133">Transmembrane helix</keyword>
<organism evidence="13 14">
    <name type="scientific">Halovulum dunhuangense</name>
    <dbReference type="NCBI Taxonomy" id="1505036"/>
    <lineage>
        <taxon>Bacteria</taxon>
        <taxon>Pseudomonadati</taxon>
        <taxon>Pseudomonadota</taxon>
        <taxon>Alphaproteobacteria</taxon>
        <taxon>Rhodobacterales</taxon>
        <taxon>Paracoccaceae</taxon>
        <taxon>Halovulum</taxon>
    </lineage>
</organism>
<keyword evidence="6" id="KW-0812">Transmembrane</keyword>
<dbReference type="InterPro" id="IPR006260">
    <property type="entry name" value="TonB/TolA_C"/>
</dbReference>
<evidence type="ECO:0000313" key="13">
    <source>
        <dbReference type="EMBL" id="NNU82147.1"/>
    </source>
</evidence>
<keyword evidence="5" id="KW-0997">Cell inner membrane</keyword>
<evidence type="ECO:0000256" key="7">
    <source>
        <dbReference type="ARBA" id="ARBA00022927"/>
    </source>
</evidence>
<dbReference type="NCBIfam" id="TIGR01352">
    <property type="entry name" value="tonB_Cterm"/>
    <property type="match status" value="1"/>
</dbReference>
<feature type="chain" id="PRO_5032573855" evidence="11">
    <location>
        <begin position="24"/>
        <end position="306"/>
    </location>
</feature>
<proteinExistence type="inferred from homology"/>
<name>A0A849L7X6_9RHOB</name>
<reference evidence="13 14" key="1">
    <citation type="submission" date="2020-05" db="EMBL/GenBank/DDBJ databases">
        <title>Gimesia benthica sp. nov., a novel planctomycete isolated from a deep-sea water sample of the Northwest Indian Ocean.</title>
        <authorList>
            <person name="Wang J."/>
            <person name="Ruan C."/>
            <person name="Song L."/>
            <person name="Zhu Y."/>
            <person name="Li A."/>
            <person name="Zheng X."/>
            <person name="Wang L."/>
            <person name="Lu Z."/>
            <person name="Huang Y."/>
            <person name="Du W."/>
            <person name="Zhou Y."/>
            <person name="Huang L."/>
            <person name="Dai X."/>
        </authorList>
    </citation>
    <scope>NUCLEOTIDE SEQUENCE [LARGE SCALE GENOMIC DNA]</scope>
    <source>
        <strain evidence="13 14">YYQ-30</strain>
    </source>
</reference>
<sequence length="306" mass="31903">MKRFAEFTIFVAASAGLHVAAFAIAPAEEGINAAGEGGEVVISLTASSASLADMVVDWERPPEILTAFEPPPALPPSPVEPPQIEAPLATEASVAMARPDAPGLALPQAEEAPEIDTTAPPPQAEPPIEAEAEEPEAEPQETDLDSTAAVETSARPLARPRDFASVERSEAAPVQRSQAQASPSQRAAGQWDGAAAGNDRPADTSTLSQNQRQSLTARWGGQVRAAIERRKRYPRDATGASGTVVVRITVGRDGSLRNVALARSSGSAALDQAALRAVHTARSFPSAPSGLTEPTYTFTLPMTFSS</sequence>
<keyword evidence="14" id="KW-1185">Reference proteome</keyword>
<evidence type="ECO:0000256" key="6">
    <source>
        <dbReference type="ARBA" id="ARBA00022692"/>
    </source>
</evidence>
<comment type="subcellular location">
    <subcellularLocation>
        <location evidence="1">Cell inner membrane</location>
        <topology evidence="1">Single-pass membrane protein</topology>
        <orientation evidence="1">Periplasmic side</orientation>
    </subcellularLocation>
</comment>
<evidence type="ECO:0000313" key="14">
    <source>
        <dbReference type="Proteomes" id="UP000572377"/>
    </source>
</evidence>
<evidence type="ECO:0000256" key="2">
    <source>
        <dbReference type="ARBA" id="ARBA00006555"/>
    </source>
</evidence>
<dbReference type="PANTHER" id="PTHR33446:SF2">
    <property type="entry name" value="PROTEIN TONB"/>
    <property type="match status" value="1"/>
</dbReference>
<evidence type="ECO:0000256" key="1">
    <source>
        <dbReference type="ARBA" id="ARBA00004383"/>
    </source>
</evidence>
<feature type="compositionally biased region" description="Basic and acidic residues" evidence="10">
    <location>
        <begin position="159"/>
        <end position="170"/>
    </location>
</feature>
<feature type="compositionally biased region" description="Polar residues" evidence="10">
    <location>
        <begin position="203"/>
        <end position="216"/>
    </location>
</feature>
<keyword evidence="11" id="KW-0732">Signal</keyword>
<dbReference type="InterPro" id="IPR037682">
    <property type="entry name" value="TonB_C"/>
</dbReference>
<dbReference type="RefSeq" id="WP_171327006.1">
    <property type="nucleotide sequence ID" value="NZ_JABFBC010000006.1"/>
</dbReference>
<evidence type="ECO:0000256" key="3">
    <source>
        <dbReference type="ARBA" id="ARBA00022448"/>
    </source>
</evidence>
<evidence type="ECO:0000256" key="5">
    <source>
        <dbReference type="ARBA" id="ARBA00022519"/>
    </source>
</evidence>
<evidence type="ECO:0000256" key="10">
    <source>
        <dbReference type="SAM" id="MobiDB-lite"/>
    </source>
</evidence>
<dbReference type="InterPro" id="IPR051045">
    <property type="entry name" value="TonB-dependent_transducer"/>
</dbReference>
<gene>
    <name evidence="13" type="ORF">HMH01_17050</name>
</gene>
<dbReference type="EMBL" id="JABFBC010000006">
    <property type="protein sequence ID" value="NNU82147.1"/>
    <property type="molecule type" value="Genomic_DNA"/>
</dbReference>
<accession>A0A849L7X6</accession>
<dbReference type="PROSITE" id="PS52015">
    <property type="entry name" value="TONB_CTD"/>
    <property type="match status" value="1"/>
</dbReference>